<keyword evidence="5 7" id="KW-1133">Transmembrane helix</keyword>
<feature type="transmembrane region" description="Helical" evidence="7">
    <location>
        <begin position="187"/>
        <end position="209"/>
    </location>
</feature>
<dbReference type="OrthoDB" id="1865379at2759"/>
<evidence type="ECO:0000256" key="5">
    <source>
        <dbReference type="ARBA" id="ARBA00022989"/>
    </source>
</evidence>
<reference evidence="11" key="1">
    <citation type="journal article" date="2017" name="Plant J.">
        <title>The pomegranate (Punica granatum L.) genome and the genomics of punicalagin biosynthesis.</title>
        <authorList>
            <person name="Qin G."/>
            <person name="Xu C."/>
            <person name="Ming R."/>
            <person name="Tang H."/>
            <person name="Guyot R."/>
            <person name="Kramer E.M."/>
            <person name="Hu Y."/>
            <person name="Yi X."/>
            <person name="Qi Y."/>
            <person name="Xu X."/>
            <person name="Gao Z."/>
            <person name="Pan H."/>
            <person name="Jian J."/>
            <person name="Tian Y."/>
            <person name="Yue Z."/>
            <person name="Xu Y."/>
        </authorList>
    </citation>
    <scope>NUCLEOTIDE SEQUENCE [LARGE SCALE GENOMIC DNA]</scope>
    <source>
        <strain evidence="11">cv. Dabenzi</strain>
    </source>
</reference>
<evidence type="ECO:0000256" key="8">
    <source>
        <dbReference type="SAM" id="MobiDB-lite"/>
    </source>
</evidence>
<dbReference type="GeneID" id="116202821"/>
<feature type="signal peptide" evidence="9">
    <location>
        <begin position="1"/>
        <end position="29"/>
    </location>
</feature>
<evidence type="ECO:0000256" key="7">
    <source>
        <dbReference type="RuleBase" id="RU368015"/>
    </source>
</evidence>
<keyword evidence="12" id="KW-1185">Reference proteome</keyword>
<reference evidence="12" key="3">
    <citation type="journal article" date="2020" name="Plant Biotechnol. J.">
        <title>The pomegranate (Punica granatum L.) draft genome dissects genetic divergence between soft- and hard-seeded cultivars.</title>
        <authorList>
            <person name="Luo X."/>
            <person name="Li H."/>
            <person name="Wu Z."/>
            <person name="Yao W."/>
            <person name="Zhao P."/>
            <person name="Cao D."/>
            <person name="Yu H."/>
            <person name="Li K."/>
            <person name="Poudel K."/>
            <person name="Zhao D."/>
            <person name="Zhang F."/>
            <person name="Xia X."/>
            <person name="Chen L."/>
            <person name="Wang Q."/>
            <person name="Jing D."/>
            <person name="Cao S."/>
        </authorList>
    </citation>
    <scope>NUCLEOTIDE SEQUENCE [LARGE SCALE GENOMIC DNA]</scope>
</reference>
<dbReference type="InterPro" id="IPR030182">
    <property type="entry name" value="PUP_plant"/>
</dbReference>
<dbReference type="GO" id="GO:0005345">
    <property type="term" value="F:purine nucleobase transmembrane transporter activity"/>
    <property type="evidence" value="ECO:0007669"/>
    <property type="project" value="UniProtKB-UniRule"/>
</dbReference>
<dbReference type="PANTHER" id="PTHR31376:SF1">
    <property type="entry name" value="PURINE PERMEASE 2"/>
    <property type="match status" value="1"/>
</dbReference>
<dbReference type="EMBL" id="MTKT01005376">
    <property type="protein sequence ID" value="OWM67740.1"/>
    <property type="molecule type" value="Genomic_DNA"/>
</dbReference>
<evidence type="ECO:0000313" key="12">
    <source>
        <dbReference type="Proteomes" id="UP000515151"/>
    </source>
</evidence>
<name>A0A218W626_PUNGR</name>
<feature type="region of interest" description="Disordered" evidence="8">
    <location>
        <begin position="350"/>
        <end position="371"/>
    </location>
</feature>
<dbReference type="Gene3D" id="1.10.3730.20">
    <property type="match status" value="1"/>
</dbReference>
<comment type="caution">
    <text evidence="7">Lacks conserved residue(s) required for the propagation of feature annotation.</text>
</comment>
<dbReference type="Proteomes" id="UP000515151">
    <property type="component" value="Chromosome 4"/>
</dbReference>
<dbReference type="SUPFAM" id="SSF103481">
    <property type="entry name" value="Multidrug resistance efflux transporter EmrE"/>
    <property type="match status" value="1"/>
</dbReference>
<feature type="transmembrane region" description="Helical" evidence="7">
    <location>
        <begin position="156"/>
        <end position="175"/>
    </location>
</feature>
<evidence type="ECO:0000313" key="13">
    <source>
        <dbReference type="RefSeq" id="XP_031390301.1"/>
    </source>
</evidence>
<accession>A0A218W626</accession>
<keyword evidence="6 7" id="KW-0472">Membrane</keyword>
<dbReference type="Proteomes" id="UP000197138">
    <property type="component" value="Unassembled WGS sequence"/>
</dbReference>
<dbReference type="PANTHER" id="PTHR31376">
    <property type="entry name" value="OS09G0467300 PROTEIN-RELATED"/>
    <property type="match status" value="1"/>
</dbReference>
<evidence type="ECO:0000256" key="1">
    <source>
        <dbReference type="ARBA" id="ARBA00004141"/>
    </source>
</evidence>
<dbReference type="GO" id="GO:0016020">
    <property type="term" value="C:membrane"/>
    <property type="evidence" value="ECO:0007669"/>
    <property type="project" value="UniProtKB-SubCell"/>
</dbReference>
<dbReference type="InterPro" id="IPR037185">
    <property type="entry name" value="EmrE-like"/>
</dbReference>
<feature type="transmembrane region" description="Helical" evidence="7">
    <location>
        <begin position="267"/>
        <end position="292"/>
    </location>
</feature>
<evidence type="ECO:0000256" key="2">
    <source>
        <dbReference type="ARBA" id="ARBA00006213"/>
    </source>
</evidence>
<organism evidence="10 11">
    <name type="scientific">Punica granatum</name>
    <name type="common">Pomegranate</name>
    <dbReference type="NCBI Taxonomy" id="22663"/>
    <lineage>
        <taxon>Eukaryota</taxon>
        <taxon>Viridiplantae</taxon>
        <taxon>Streptophyta</taxon>
        <taxon>Embryophyta</taxon>
        <taxon>Tracheophyta</taxon>
        <taxon>Spermatophyta</taxon>
        <taxon>Magnoliopsida</taxon>
        <taxon>eudicotyledons</taxon>
        <taxon>Gunneridae</taxon>
        <taxon>Pentapetalae</taxon>
        <taxon>rosids</taxon>
        <taxon>malvids</taxon>
        <taxon>Myrtales</taxon>
        <taxon>Lythraceae</taxon>
        <taxon>Punica</taxon>
    </lineage>
</organism>
<proteinExistence type="inferred from homology"/>
<feature type="transmembrane region" description="Helical" evidence="7">
    <location>
        <begin position="99"/>
        <end position="119"/>
    </location>
</feature>
<dbReference type="RefSeq" id="XP_031390301.1">
    <property type="nucleotide sequence ID" value="XM_031534441.1"/>
</dbReference>
<feature type="transmembrane region" description="Helical" evidence="7">
    <location>
        <begin position="230"/>
        <end position="247"/>
    </location>
</feature>
<evidence type="ECO:0000313" key="11">
    <source>
        <dbReference type="Proteomes" id="UP000197138"/>
    </source>
</evidence>
<reference evidence="13" key="4">
    <citation type="submission" date="2025-04" db="UniProtKB">
        <authorList>
            <consortium name="RefSeq"/>
        </authorList>
    </citation>
    <scope>IDENTIFICATION</scope>
    <source>
        <tissue evidence="13">Leaf</tissue>
    </source>
</reference>
<evidence type="ECO:0000256" key="6">
    <source>
        <dbReference type="ARBA" id="ARBA00023136"/>
    </source>
</evidence>
<dbReference type="Pfam" id="PF16913">
    <property type="entry name" value="PUNUT"/>
    <property type="match status" value="1"/>
</dbReference>
<gene>
    <name evidence="13" type="primary">LOC116202821</name>
    <name evidence="10" type="ORF">CDL15_Pgr019241</name>
</gene>
<evidence type="ECO:0000256" key="9">
    <source>
        <dbReference type="SAM" id="SignalP"/>
    </source>
</evidence>
<feature type="transmembrane region" description="Helical" evidence="7">
    <location>
        <begin position="299"/>
        <end position="316"/>
    </location>
</feature>
<reference evidence="10" key="2">
    <citation type="submission" date="2017-06" db="EMBL/GenBank/DDBJ databases">
        <title>The pomegranate genome and the genomics of punicalagin biosynthesis.</title>
        <authorList>
            <person name="Xu C."/>
        </authorList>
    </citation>
    <scope>NUCLEOTIDE SEQUENCE [LARGE SCALE GENOMIC DNA]</scope>
    <source>
        <tissue evidence="10">Fresh leaf</tissue>
    </source>
</reference>
<feature type="transmembrane region" description="Helical" evidence="7">
    <location>
        <begin position="17"/>
        <end position="36"/>
    </location>
</feature>
<sequence length="371" mass="41104">MAEAAQANPSNPALKKFLLVLNCIMLCAGTPGGPLVTRLYFIHGGKRVWLPSFLEGAGWPLMIIPLIISYIHRRRQWAIATAKGGCSYPAPRLFQLKPFLFASAVVAGVLTGLDAYLYAYGVERIPVSTVTLILSTQLAFTAGFAYLLVKQRFSPYTVNAVFLLTLAAVVLALHSDSDKPKGESNRMYVVGFLMTLAASGLYGFVLPLVEMGYKKTKQVLSYSLVLEYQLVMSFSTAAFCIVGMFINNDFKVIPREAKEFGLGESKYYMVLISSAIVWQCFFVGAMGVIFCASSLSSGIIIAVMLPVTEVLAVIFFREKFQVEKGVSLVLSLWGFVSYFYKEIMDAKKRRNQDQNQHPPHSEMEMNNHSLP</sequence>
<keyword evidence="4 7" id="KW-0812">Transmembrane</keyword>
<comment type="subcellular location">
    <subcellularLocation>
        <location evidence="1 7">Membrane</location>
        <topology evidence="1 7">Multi-pass membrane protein</topology>
    </subcellularLocation>
</comment>
<protein>
    <recommendedName>
        <fullName evidence="7">Probable purine permease</fullName>
    </recommendedName>
</protein>
<evidence type="ECO:0000256" key="3">
    <source>
        <dbReference type="ARBA" id="ARBA00022448"/>
    </source>
</evidence>
<keyword evidence="9" id="KW-0732">Signal</keyword>
<keyword evidence="3 7" id="KW-0813">Transport</keyword>
<comment type="similarity">
    <text evidence="2 7">Belongs to the purine permeases (TC 2.A.7.14) family.</text>
</comment>
<evidence type="ECO:0000313" key="10">
    <source>
        <dbReference type="EMBL" id="OWM67740.1"/>
    </source>
</evidence>
<evidence type="ECO:0000256" key="4">
    <source>
        <dbReference type="ARBA" id="ARBA00022692"/>
    </source>
</evidence>
<feature type="transmembrane region" description="Helical" evidence="7">
    <location>
        <begin position="48"/>
        <end position="71"/>
    </location>
</feature>
<dbReference type="AlphaFoldDB" id="A0A218W626"/>
<dbReference type="GO" id="GO:0015211">
    <property type="term" value="F:purine nucleoside transmembrane transporter activity"/>
    <property type="evidence" value="ECO:0007669"/>
    <property type="project" value="UniProtKB-UniRule"/>
</dbReference>
<feature type="transmembrane region" description="Helical" evidence="7">
    <location>
        <begin position="125"/>
        <end position="149"/>
    </location>
</feature>
<feature type="chain" id="PRO_5044568900" description="Probable purine permease" evidence="9">
    <location>
        <begin position="30"/>
        <end position="371"/>
    </location>
</feature>